<gene>
    <name evidence="1" type="ORF">B0A77_07405</name>
</gene>
<reference evidence="1 2" key="1">
    <citation type="submission" date="2017-09" db="EMBL/GenBank/DDBJ databases">
        <title>Whole genomes of Flavobacteriaceae.</title>
        <authorList>
            <person name="Stine C."/>
            <person name="Li C."/>
            <person name="Tadesse D."/>
        </authorList>
    </citation>
    <scope>NUCLEOTIDE SEQUENCE [LARGE SCALE GENOMIC DNA]</scope>
    <source>
        <strain evidence="1 2">ATCC 35036</strain>
    </source>
</reference>
<dbReference type="OMA" id="LLLCPIK"/>
<dbReference type="EMBL" id="PCMW01000040">
    <property type="protein sequence ID" value="PDS24601.1"/>
    <property type="molecule type" value="Genomic_DNA"/>
</dbReference>
<sequence length="376" mass="44518">MKKHIAFLEFETHAPLLEQWYLLLKEMQLLDYHFFVSKKVANHLQNIPQKHITVLDQIADFKSQIQHFDAVVVNTFHRHFDQYHFIFRQKPSMCLVHNMNFSVFFNPLCIQTIFKEKNRLTYYLKLYIKEKIDSKRKNILHFTQLAVLSKALHQELISKNAIAASKTVCLNLNFCETIQCPPQKPIKIVISGNISNKRKDIDLIISVLEELNPENHLEFEFLGKPENTQIEKKLIDLETNLHPNVRISYHQKYIQWDDYQTAISKAHLLLCPIKQQTSFYWVKEKYGHTKMSGNENDCIVHGKLGLFPSYYPKMEWHNLFYENKSDLIEILNHLSSDYLQKEYKILQNYNTSYQFNGVKNQLENQLLTLASLPQNV</sequence>
<name>A0A2H3KRG7_9FLAO</name>
<comment type="caution">
    <text evidence="1">The sequence shown here is derived from an EMBL/GenBank/DDBJ whole genome shotgun (WGS) entry which is preliminary data.</text>
</comment>
<dbReference type="Gene3D" id="3.40.50.2000">
    <property type="entry name" value="Glycogen Phosphorylase B"/>
    <property type="match status" value="1"/>
</dbReference>
<evidence type="ECO:0000313" key="2">
    <source>
        <dbReference type="Proteomes" id="UP000220828"/>
    </source>
</evidence>
<dbReference type="RefSeq" id="WP_014083386.1">
    <property type="nucleotide sequence ID" value="NZ_CBCSFI010000002.1"/>
</dbReference>
<dbReference type="SUPFAM" id="SSF53756">
    <property type="entry name" value="UDP-Glycosyltransferase/glycogen phosphorylase"/>
    <property type="match status" value="1"/>
</dbReference>
<dbReference type="AlphaFoldDB" id="A0A2H3KRG7"/>
<dbReference type="Proteomes" id="UP000220828">
    <property type="component" value="Unassembled WGS sequence"/>
</dbReference>
<organism evidence="1 2">
    <name type="scientific">Flavobacterium branchiophilum</name>
    <dbReference type="NCBI Taxonomy" id="55197"/>
    <lineage>
        <taxon>Bacteria</taxon>
        <taxon>Pseudomonadati</taxon>
        <taxon>Bacteroidota</taxon>
        <taxon>Flavobacteriia</taxon>
        <taxon>Flavobacteriales</taxon>
        <taxon>Flavobacteriaceae</taxon>
        <taxon>Flavobacterium</taxon>
    </lineage>
</organism>
<accession>A0A2H3KRG7</accession>
<evidence type="ECO:0008006" key="3">
    <source>
        <dbReference type="Google" id="ProtNLM"/>
    </source>
</evidence>
<dbReference type="OrthoDB" id="4291430at2"/>
<protein>
    <recommendedName>
        <fullName evidence="3">Glycosyl transferase family 1 domain-containing protein</fullName>
    </recommendedName>
</protein>
<evidence type="ECO:0000313" key="1">
    <source>
        <dbReference type="EMBL" id="PDS24601.1"/>
    </source>
</evidence>
<proteinExistence type="predicted"/>